<dbReference type="EnsemblPlants" id="AET7Gv21045100.12">
    <property type="protein sequence ID" value="AET7Gv21045100.12"/>
    <property type="gene ID" value="AET7Gv21045100"/>
</dbReference>
<evidence type="ECO:0000256" key="5">
    <source>
        <dbReference type="ARBA" id="ARBA00048679"/>
    </source>
</evidence>
<comment type="catalytic activity">
    <reaction evidence="4">
        <text>L-threonyl-[protein] + ATP = O-phospho-L-threonyl-[protein] + ADP + H(+)</text>
        <dbReference type="Rhea" id="RHEA:46608"/>
        <dbReference type="Rhea" id="RHEA-COMP:11060"/>
        <dbReference type="Rhea" id="RHEA-COMP:11605"/>
        <dbReference type="ChEBI" id="CHEBI:15378"/>
        <dbReference type="ChEBI" id="CHEBI:30013"/>
        <dbReference type="ChEBI" id="CHEBI:30616"/>
        <dbReference type="ChEBI" id="CHEBI:61977"/>
        <dbReference type="ChEBI" id="CHEBI:456216"/>
        <dbReference type="EC" id="2.7.11.1"/>
    </reaction>
</comment>
<organism evidence="7 8">
    <name type="scientific">Aegilops tauschii subsp. strangulata</name>
    <name type="common">Goatgrass</name>
    <dbReference type="NCBI Taxonomy" id="200361"/>
    <lineage>
        <taxon>Eukaryota</taxon>
        <taxon>Viridiplantae</taxon>
        <taxon>Streptophyta</taxon>
        <taxon>Embryophyta</taxon>
        <taxon>Tracheophyta</taxon>
        <taxon>Spermatophyta</taxon>
        <taxon>Magnoliopsida</taxon>
        <taxon>Liliopsida</taxon>
        <taxon>Poales</taxon>
        <taxon>Poaceae</taxon>
        <taxon>BOP clade</taxon>
        <taxon>Pooideae</taxon>
        <taxon>Triticodae</taxon>
        <taxon>Triticeae</taxon>
        <taxon>Triticinae</taxon>
        <taxon>Aegilops</taxon>
    </lineage>
</organism>
<sequence length="102" mass="11226">MHLLLDIALLLFLYMSACSAATTETILAGQALTVNDKLVSRNGRYALGFFETSSKSSGNTNNWYLGIWFNTIPKFTSCHLEPVHQVHNRSTGDAVAGSFSRQ</sequence>
<dbReference type="EC" id="2.7.11.1" evidence="2"/>
<dbReference type="Proteomes" id="UP000015105">
    <property type="component" value="Chromosome 7D"/>
</dbReference>
<dbReference type="AlphaFoldDB" id="A0A453SRM0"/>
<dbReference type="Gene3D" id="2.90.10.10">
    <property type="entry name" value="Bulb-type lectin domain"/>
    <property type="match status" value="1"/>
</dbReference>
<dbReference type="EnsemblPlants" id="AET7Gv21045100.4">
    <property type="protein sequence ID" value="AET7Gv21045100.4"/>
    <property type="gene ID" value="AET7Gv21045100"/>
</dbReference>
<evidence type="ECO:0000256" key="2">
    <source>
        <dbReference type="ARBA" id="ARBA00012513"/>
    </source>
</evidence>
<name>A0A453SRM0_AEGTS</name>
<evidence type="ECO:0000256" key="1">
    <source>
        <dbReference type="ARBA" id="ARBA00004479"/>
    </source>
</evidence>
<protein>
    <recommendedName>
        <fullName evidence="2">non-specific serine/threonine protein kinase</fullName>
        <ecNumber evidence="2">2.7.11.1</ecNumber>
    </recommendedName>
</protein>
<feature type="chain" id="PRO_5042372885" description="non-specific serine/threonine protein kinase" evidence="6">
    <location>
        <begin position="21"/>
        <end position="102"/>
    </location>
</feature>
<dbReference type="InterPro" id="IPR036426">
    <property type="entry name" value="Bulb-type_lectin_dom_sf"/>
</dbReference>
<evidence type="ECO:0000256" key="4">
    <source>
        <dbReference type="ARBA" id="ARBA00047899"/>
    </source>
</evidence>
<dbReference type="GO" id="GO:0004674">
    <property type="term" value="F:protein serine/threonine kinase activity"/>
    <property type="evidence" value="ECO:0007669"/>
    <property type="project" value="UniProtKB-EC"/>
</dbReference>
<evidence type="ECO:0000313" key="7">
    <source>
        <dbReference type="EnsemblPlants" id="AET7Gv21045100.4"/>
    </source>
</evidence>
<evidence type="ECO:0000256" key="6">
    <source>
        <dbReference type="SAM" id="SignalP"/>
    </source>
</evidence>
<comment type="subcellular location">
    <subcellularLocation>
        <location evidence="1">Membrane</location>
        <topology evidence="1">Single-pass type I membrane protein</topology>
    </subcellularLocation>
</comment>
<dbReference type="Gramene" id="AET7Gv21045100.4">
    <property type="protein sequence ID" value="AET7Gv21045100.4"/>
    <property type="gene ID" value="AET7Gv21045100"/>
</dbReference>
<reference evidence="7" key="4">
    <citation type="submission" date="2019-03" db="UniProtKB">
        <authorList>
            <consortium name="EnsemblPlants"/>
        </authorList>
    </citation>
    <scope>IDENTIFICATION</scope>
</reference>
<dbReference type="Gramene" id="AET7Gv21045100.3">
    <property type="protein sequence ID" value="AET7Gv21045100.3"/>
    <property type="gene ID" value="AET7Gv21045100"/>
</dbReference>
<keyword evidence="6" id="KW-0732">Signal</keyword>
<dbReference type="Gramene" id="AET7Gv21045100.12">
    <property type="protein sequence ID" value="AET7Gv21045100.12"/>
    <property type="gene ID" value="AET7Gv21045100"/>
</dbReference>
<evidence type="ECO:0000256" key="3">
    <source>
        <dbReference type="ARBA" id="ARBA00023170"/>
    </source>
</evidence>
<reference evidence="7" key="3">
    <citation type="journal article" date="2017" name="Nature">
        <title>Genome sequence of the progenitor of the wheat D genome Aegilops tauschii.</title>
        <authorList>
            <person name="Luo M.C."/>
            <person name="Gu Y.Q."/>
            <person name="Puiu D."/>
            <person name="Wang H."/>
            <person name="Twardziok S.O."/>
            <person name="Deal K.R."/>
            <person name="Huo N."/>
            <person name="Zhu T."/>
            <person name="Wang L."/>
            <person name="Wang Y."/>
            <person name="McGuire P.E."/>
            <person name="Liu S."/>
            <person name="Long H."/>
            <person name="Ramasamy R.K."/>
            <person name="Rodriguez J.C."/>
            <person name="Van S.L."/>
            <person name="Yuan L."/>
            <person name="Wang Z."/>
            <person name="Xia Z."/>
            <person name="Xiao L."/>
            <person name="Anderson O.D."/>
            <person name="Ouyang S."/>
            <person name="Liang Y."/>
            <person name="Zimin A.V."/>
            <person name="Pertea G."/>
            <person name="Qi P."/>
            <person name="Bennetzen J.L."/>
            <person name="Dai X."/>
            <person name="Dawson M.W."/>
            <person name="Muller H.G."/>
            <person name="Kugler K."/>
            <person name="Rivarola-Duarte L."/>
            <person name="Spannagl M."/>
            <person name="Mayer K.F.X."/>
            <person name="Lu F.H."/>
            <person name="Bevan M.W."/>
            <person name="Leroy P."/>
            <person name="Li P."/>
            <person name="You F.M."/>
            <person name="Sun Q."/>
            <person name="Liu Z."/>
            <person name="Lyons E."/>
            <person name="Wicker T."/>
            <person name="Salzberg S.L."/>
            <person name="Devos K.M."/>
            <person name="Dvorak J."/>
        </authorList>
    </citation>
    <scope>NUCLEOTIDE SEQUENCE [LARGE SCALE GENOMIC DNA]</scope>
    <source>
        <strain evidence="7">cv. AL8/78</strain>
    </source>
</reference>
<dbReference type="GO" id="GO:0016020">
    <property type="term" value="C:membrane"/>
    <property type="evidence" value="ECO:0007669"/>
    <property type="project" value="UniProtKB-SubCell"/>
</dbReference>
<proteinExistence type="predicted"/>
<feature type="signal peptide" evidence="6">
    <location>
        <begin position="1"/>
        <end position="20"/>
    </location>
</feature>
<keyword evidence="3" id="KW-0675">Receptor</keyword>
<keyword evidence="8" id="KW-1185">Reference proteome</keyword>
<reference evidence="7" key="5">
    <citation type="journal article" date="2021" name="G3 (Bethesda)">
        <title>Aegilops tauschii genome assembly Aet v5.0 features greater sequence contiguity and improved annotation.</title>
        <authorList>
            <person name="Wang L."/>
            <person name="Zhu T."/>
            <person name="Rodriguez J.C."/>
            <person name="Deal K.R."/>
            <person name="Dubcovsky J."/>
            <person name="McGuire P.E."/>
            <person name="Lux T."/>
            <person name="Spannagl M."/>
            <person name="Mayer K.F.X."/>
            <person name="Baldrich P."/>
            <person name="Meyers B.C."/>
            <person name="Huo N."/>
            <person name="Gu Y.Q."/>
            <person name="Zhou H."/>
            <person name="Devos K.M."/>
            <person name="Bennetzen J.L."/>
            <person name="Unver T."/>
            <person name="Budak H."/>
            <person name="Gulick P.J."/>
            <person name="Galiba G."/>
            <person name="Kalapos B."/>
            <person name="Nelson D.R."/>
            <person name="Li P."/>
            <person name="You F.M."/>
            <person name="Luo M.C."/>
            <person name="Dvorak J."/>
        </authorList>
    </citation>
    <scope>NUCLEOTIDE SEQUENCE [LARGE SCALE GENOMIC DNA]</scope>
    <source>
        <strain evidence="7">cv. AL8/78</strain>
    </source>
</reference>
<reference evidence="8" key="1">
    <citation type="journal article" date="2014" name="Science">
        <title>Ancient hybridizations among the ancestral genomes of bread wheat.</title>
        <authorList>
            <consortium name="International Wheat Genome Sequencing Consortium,"/>
            <person name="Marcussen T."/>
            <person name="Sandve S.R."/>
            <person name="Heier L."/>
            <person name="Spannagl M."/>
            <person name="Pfeifer M."/>
            <person name="Jakobsen K.S."/>
            <person name="Wulff B.B."/>
            <person name="Steuernagel B."/>
            <person name="Mayer K.F."/>
            <person name="Olsen O.A."/>
        </authorList>
    </citation>
    <scope>NUCLEOTIDE SEQUENCE [LARGE SCALE GENOMIC DNA]</scope>
    <source>
        <strain evidence="8">cv. AL8/78</strain>
    </source>
</reference>
<comment type="catalytic activity">
    <reaction evidence="5">
        <text>L-seryl-[protein] + ATP = O-phospho-L-seryl-[protein] + ADP + H(+)</text>
        <dbReference type="Rhea" id="RHEA:17989"/>
        <dbReference type="Rhea" id="RHEA-COMP:9863"/>
        <dbReference type="Rhea" id="RHEA-COMP:11604"/>
        <dbReference type="ChEBI" id="CHEBI:15378"/>
        <dbReference type="ChEBI" id="CHEBI:29999"/>
        <dbReference type="ChEBI" id="CHEBI:30616"/>
        <dbReference type="ChEBI" id="CHEBI:83421"/>
        <dbReference type="ChEBI" id="CHEBI:456216"/>
        <dbReference type="EC" id="2.7.11.1"/>
    </reaction>
</comment>
<dbReference type="EnsemblPlants" id="AET7Gv21045100.3">
    <property type="protein sequence ID" value="AET7Gv21045100.3"/>
    <property type="gene ID" value="AET7Gv21045100"/>
</dbReference>
<accession>A0A453SRM0</accession>
<reference evidence="8" key="2">
    <citation type="journal article" date="2017" name="Nat. Plants">
        <title>The Aegilops tauschii genome reveals multiple impacts of transposons.</title>
        <authorList>
            <person name="Zhao G."/>
            <person name="Zou C."/>
            <person name="Li K."/>
            <person name="Wang K."/>
            <person name="Li T."/>
            <person name="Gao L."/>
            <person name="Zhang X."/>
            <person name="Wang H."/>
            <person name="Yang Z."/>
            <person name="Liu X."/>
            <person name="Jiang W."/>
            <person name="Mao L."/>
            <person name="Kong X."/>
            <person name="Jiao Y."/>
            <person name="Jia J."/>
        </authorList>
    </citation>
    <scope>NUCLEOTIDE SEQUENCE [LARGE SCALE GENOMIC DNA]</scope>
    <source>
        <strain evidence="8">cv. AL8/78</strain>
    </source>
</reference>
<evidence type="ECO:0000313" key="8">
    <source>
        <dbReference type="Proteomes" id="UP000015105"/>
    </source>
</evidence>